<dbReference type="SMART" id="SM01296">
    <property type="entry name" value="N2227"/>
    <property type="match status" value="1"/>
</dbReference>
<evidence type="ECO:0000256" key="6">
    <source>
        <dbReference type="SAM" id="MobiDB-lite"/>
    </source>
</evidence>
<evidence type="ECO:0000256" key="5">
    <source>
        <dbReference type="ARBA" id="ARBA00022691"/>
    </source>
</evidence>
<evidence type="ECO:0000256" key="3">
    <source>
        <dbReference type="ARBA" id="ARBA00022603"/>
    </source>
</evidence>
<accession>A0A077QV20</accession>
<comment type="similarity">
    <text evidence="1">Belongs to the carnosine N-methyltransferase family.</text>
</comment>
<dbReference type="EC" id="2.1.1.22" evidence="2"/>
<evidence type="ECO:0000256" key="2">
    <source>
        <dbReference type="ARBA" id="ARBA00012003"/>
    </source>
</evidence>
<organism evidence="7">
    <name type="scientific">Melanopsichium pennsylvanicum 4</name>
    <dbReference type="NCBI Taxonomy" id="1398559"/>
    <lineage>
        <taxon>Eukaryota</taxon>
        <taxon>Fungi</taxon>
        <taxon>Dikarya</taxon>
        <taxon>Basidiomycota</taxon>
        <taxon>Ustilaginomycotina</taxon>
        <taxon>Ustilaginomycetes</taxon>
        <taxon>Ustilaginales</taxon>
        <taxon>Ustilaginaceae</taxon>
        <taxon>Melanopsichium</taxon>
    </lineage>
</organism>
<dbReference type="PANTHER" id="PTHR12303">
    <property type="entry name" value="CARNOSINE N-METHYLTRANSFERASE"/>
    <property type="match status" value="1"/>
</dbReference>
<dbReference type="PANTHER" id="PTHR12303:SF6">
    <property type="entry name" value="CARNOSINE N-METHYLTRANSFERASE"/>
    <property type="match status" value="1"/>
</dbReference>
<dbReference type="GO" id="GO:0032259">
    <property type="term" value="P:methylation"/>
    <property type="evidence" value="ECO:0007669"/>
    <property type="project" value="UniProtKB-KW"/>
</dbReference>
<feature type="compositionally biased region" description="Low complexity" evidence="6">
    <location>
        <begin position="151"/>
        <end position="164"/>
    </location>
</feature>
<dbReference type="InterPro" id="IPR012901">
    <property type="entry name" value="CARME"/>
</dbReference>
<dbReference type="SUPFAM" id="SSF53335">
    <property type="entry name" value="S-adenosyl-L-methionine-dependent methyltransferases"/>
    <property type="match status" value="1"/>
</dbReference>
<evidence type="ECO:0000313" key="7">
    <source>
        <dbReference type="EMBL" id="CDI53920.1"/>
    </source>
</evidence>
<sequence>MTSSSRDPSSFAPFISNLATTPILTKAYMNSQEDEDQRLERLHFANVLKAFDDYLPYCLTANDARRRSLFSLPRAHQQLLADLGPPLPLPELQNGSSQVERSHGFKSRLDEIDDRIRRNADLLTLIADESRGFLGPMEEDVDNDIQTSHESVQGPSGSNSSSSGKGEHQAKGDSGARRRRKVSGQEIEKIQSTLKQFVRDWTKEGEAERSGVYAPLVDAVTKRYGEISFENRGHVRILVPGAGLGRLAFEYAAQGYSCQGNEFSFYMLLASHYILNKSSRVNQHTIYPFVHSSSNWRCADDMLRAVRIPDVLPSSVPQTSEFSMVAGEFCEVYSKPEEERAWHVVATCFFIDTAKNVLRYLETMNHLLPIGGHWINAGPLLWHFENSGNSRSASGDSLSIELTLEELVQLLPKMGFELEERCQLGPTPYTGMLNGMLQYHYLPEFFVCRKVRDIEPASAV</sequence>
<keyword evidence="4" id="KW-0808">Transferase</keyword>
<evidence type="ECO:0000256" key="1">
    <source>
        <dbReference type="ARBA" id="ARBA00010086"/>
    </source>
</evidence>
<protein>
    <recommendedName>
        <fullName evidence="2">carnosine N-methyltransferase</fullName>
        <ecNumber evidence="2">2.1.1.22</ecNumber>
    </recommendedName>
</protein>
<evidence type="ECO:0000256" key="4">
    <source>
        <dbReference type="ARBA" id="ARBA00022679"/>
    </source>
</evidence>
<dbReference type="Pfam" id="PF07942">
    <property type="entry name" value="CARME"/>
    <property type="match status" value="1"/>
</dbReference>
<feature type="compositionally biased region" description="Basic and acidic residues" evidence="6">
    <location>
        <begin position="165"/>
        <end position="176"/>
    </location>
</feature>
<dbReference type="EMBL" id="HG529597">
    <property type="protein sequence ID" value="CDI53920.1"/>
    <property type="molecule type" value="Genomic_DNA"/>
</dbReference>
<name>A0A077QV20_9BASI</name>
<proteinExistence type="inferred from homology"/>
<reference evidence="7" key="1">
    <citation type="journal article" date="2014" name="Genome Biol. Evol.">
        <title>Gene Loss Rather Than Gene Gain Is Associated with a Host Jump from Monocots to Dicots in the Smut Fungus Melanopsichium pennsylvanicum.</title>
        <authorList>
            <person name="Sharma R."/>
            <person name="Mishra B."/>
            <person name="Runge F."/>
            <person name="Thines M."/>
        </authorList>
    </citation>
    <scope>NUCLEOTIDE SEQUENCE</scope>
    <source>
        <strain evidence="7">4</strain>
    </source>
</reference>
<dbReference type="GO" id="GO:0030735">
    <property type="term" value="F:carnosine N-methyltransferase activity"/>
    <property type="evidence" value="ECO:0007669"/>
    <property type="project" value="UniProtKB-EC"/>
</dbReference>
<dbReference type="Gene3D" id="3.40.50.150">
    <property type="entry name" value="Vaccinia Virus protein VP39"/>
    <property type="match status" value="1"/>
</dbReference>
<dbReference type="AlphaFoldDB" id="A0A077QV20"/>
<feature type="region of interest" description="Disordered" evidence="6">
    <location>
        <begin position="147"/>
        <end position="186"/>
    </location>
</feature>
<keyword evidence="5" id="KW-0949">S-adenosyl-L-methionine</keyword>
<dbReference type="InterPro" id="IPR029063">
    <property type="entry name" value="SAM-dependent_MTases_sf"/>
</dbReference>
<keyword evidence="3" id="KW-0489">Methyltransferase</keyword>